<accession>A0A368L232</accession>
<dbReference type="Proteomes" id="UP000252357">
    <property type="component" value="Unassembled WGS sequence"/>
</dbReference>
<reference evidence="5 6" key="1">
    <citation type="journal article" date="2018" name="Int. J. Syst. Evol. Microbiol.">
        <title>Parvibium lacunae gen. nov., sp. nov., a new member of the family Alcaligenaceae isolated from a freshwater pond.</title>
        <authorList>
            <person name="Chen W.M."/>
            <person name="Xie P.B."/>
            <person name="Hsu M.Y."/>
            <person name="Sheu S.Y."/>
        </authorList>
    </citation>
    <scope>NUCLEOTIDE SEQUENCE [LARGE SCALE GENOMIC DNA]</scope>
    <source>
        <strain evidence="5 6">KMB9</strain>
    </source>
</reference>
<evidence type="ECO:0000256" key="2">
    <source>
        <dbReference type="ARBA" id="ARBA00022729"/>
    </source>
</evidence>
<sequence length="289" mass="31616">MRHWLLLWLACVLLLALGGCAVTPKPDVVAGVADPYESMNRKVFAFNDALDKAIFKPVATGYKTVMPEPVRTCVSNIFGNIADIYTAVNNALQGKFKEAGSDLCRVAINSTLGLLGCFDVATELGFEKHNEDFGQTLATWGVGAGPYLVLPFFGPSTLRDSTNVVIDWATYPVNQITPIYVRNSVRALRLIDTRALLLEASNLADDAALDKYQFIRDAYLQRRRYLIYDGDPPEEPLPKYEDETVPPASQAEPISTPVAQPATVKLSVAPGDRLLNEPSLRATSLNVTP</sequence>
<dbReference type="OrthoDB" id="9785326at2"/>
<dbReference type="PROSITE" id="PS51257">
    <property type="entry name" value="PROKAR_LIPOPROTEIN"/>
    <property type="match status" value="1"/>
</dbReference>
<feature type="region of interest" description="Disordered" evidence="3">
    <location>
        <begin position="231"/>
        <end position="259"/>
    </location>
</feature>
<dbReference type="PANTHER" id="PTHR30035">
    <property type="entry name" value="LIPOPROTEIN VACJ-RELATED"/>
    <property type="match status" value="1"/>
</dbReference>
<dbReference type="InterPro" id="IPR007428">
    <property type="entry name" value="MlaA"/>
</dbReference>
<protein>
    <submittedName>
        <fullName evidence="5">VacJ family lipoprotein</fullName>
    </submittedName>
</protein>
<evidence type="ECO:0000256" key="4">
    <source>
        <dbReference type="SAM" id="SignalP"/>
    </source>
</evidence>
<feature type="signal peptide" evidence="4">
    <location>
        <begin position="1"/>
        <end position="21"/>
    </location>
</feature>
<dbReference type="Pfam" id="PF04333">
    <property type="entry name" value="MlaA"/>
    <property type="match status" value="1"/>
</dbReference>
<proteinExistence type="inferred from homology"/>
<dbReference type="EMBL" id="QPGB01000003">
    <property type="protein sequence ID" value="RCS57609.1"/>
    <property type="molecule type" value="Genomic_DNA"/>
</dbReference>
<evidence type="ECO:0000313" key="5">
    <source>
        <dbReference type="EMBL" id="RCS57609.1"/>
    </source>
</evidence>
<comment type="similarity">
    <text evidence="1">Belongs to the MlaA family.</text>
</comment>
<feature type="chain" id="PRO_5016769735" evidence="4">
    <location>
        <begin position="22"/>
        <end position="289"/>
    </location>
</feature>
<evidence type="ECO:0000256" key="1">
    <source>
        <dbReference type="ARBA" id="ARBA00010634"/>
    </source>
</evidence>
<comment type="caution">
    <text evidence="5">The sequence shown here is derived from an EMBL/GenBank/DDBJ whole genome shotgun (WGS) entry which is preliminary data.</text>
</comment>
<evidence type="ECO:0000256" key="3">
    <source>
        <dbReference type="SAM" id="MobiDB-lite"/>
    </source>
</evidence>
<keyword evidence="5" id="KW-0449">Lipoprotein</keyword>
<dbReference type="PRINTS" id="PR01805">
    <property type="entry name" value="VACJLIPOPROT"/>
</dbReference>
<keyword evidence="6" id="KW-1185">Reference proteome</keyword>
<name>A0A368L232_9BURK</name>
<organism evidence="5 6">
    <name type="scientific">Parvibium lacunae</name>
    <dbReference type="NCBI Taxonomy" id="1888893"/>
    <lineage>
        <taxon>Bacteria</taxon>
        <taxon>Pseudomonadati</taxon>
        <taxon>Pseudomonadota</taxon>
        <taxon>Betaproteobacteria</taxon>
        <taxon>Burkholderiales</taxon>
        <taxon>Alcaligenaceae</taxon>
        <taxon>Parvibium</taxon>
    </lineage>
</organism>
<dbReference type="PANTHER" id="PTHR30035:SF3">
    <property type="entry name" value="INTERMEMBRANE PHOSPHOLIPID TRANSPORT SYSTEM LIPOPROTEIN MLAA"/>
    <property type="match status" value="1"/>
</dbReference>
<dbReference type="GO" id="GO:0120010">
    <property type="term" value="P:intermembrane phospholipid transfer"/>
    <property type="evidence" value="ECO:0007669"/>
    <property type="project" value="TreeGrafter"/>
</dbReference>
<keyword evidence="2 4" id="KW-0732">Signal</keyword>
<dbReference type="AlphaFoldDB" id="A0A368L232"/>
<dbReference type="GO" id="GO:0016020">
    <property type="term" value="C:membrane"/>
    <property type="evidence" value="ECO:0007669"/>
    <property type="project" value="InterPro"/>
</dbReference>
<evidence type="ECO:0000313" key="6">
    <source>
        <dbReference type="Proteomes" id="UP000252357"/>
    </source>
</evidence>
<gene>
    <name evidence="5" type="ORF">DU000_08535</name>
</gene>